<reference evidence="3 4" key="1">
    <citation type="submission" date="2016-03" db="EMBL/GenBank/DDBJ databases">
        <title>Trachymyrmex septentrionalis WGS genome.</title>
        <authorList>
            <person name="Nygaard S."/>
            <person name="Hu H."/>
            <person name="Boomsma J."/>
            <person name="Zhang G."/>
        </authorList>
    </citation>
    <scope>NUCLEOTIDE SEQUENCE [LARGE SCALE GENOMIC DNA]</scope>
    <source>
        <strain evidence="3">Tsep2-gDNA-1</strain>
        <tissue evidence="3">Whole body</tissue>
    </source>
</reference>
<sequence>MTSIFTVLLGFLHPKPGDIKRKENRKKNSEGNEARKRKVTRSTLSNYGHFEEFLGTVRLIPPQIFFSYRESVGRSLCEEKLKSKWQRERRNRRRQDEVREKLDNSYVYFALIAVGRHHRDSDFLSHVQLVHQFQCLLPQSRAIAVEDLLTVGLGPDEAFYPASTVLTRCVGSGCCPDSKQICAPIETRNVTLVFMVRHRIDQQRDRHHEVIHAVEHTKCACMDKILAMKKSRF</sequence>
<dbReference type="Pfam" id="PF00341">
    <property type="entry name" value="PDGF"/>
    <property type="match status" value="1"/>
</dbReference>
<dbReference type="PANTHER" id="PTHR21719:SF1">
    <property type="entry name" value="FI06402P-RELATED"/>
    <property type="match status" value="1"/>
</dbReference>
<dbReference type="SUPFAM" id="SSF57501">
    <property type="entry name" value="Cystine-knot cytokines"/>
    <property type="match status" value="1"/>
</dbReference>
<dbReference type="AlphaFoldDB" id="A0A151JWF5"/>
<name>A0A151JWF5_9HYME</name>
<organism evidence="3 4">
    <name type="scientific">Trachymyrmex septentrionalis</name>
    <dbReference type="NCBI Taxonomy" id="34720"/>
    <lineage>
        <taxon>Eukaryota</taxon>
        <taxon>Metazoa</taxon>
        <taxon>Ecdysozoa</taxon>
        <taxon>Arthropoda</taxon>
        <taxon>Hexapoda</taxon>
        <taxon>Insecta</taxon>
        <taxon>Pterygota</taxon>
        <taxon>Neoptera</taxon>
        <taxon>Endopterygota</taxon>
        <taxon>Hymenoptera</taxon>
        <taxon>Apocrita</taxon>
        <taxon>Aculeata</taxon>
        <taxon>Formicoidea</taxon>
        <taxon>Formicidae</taxon>
        <taxon>Myrmicinae</taxon>
        <taxon>Trachymyrmex</taxon>
    </lineage>
</organism>
<dbReference type="Proteomes" id="UP000078541">
    <property type="component" value="Unassembled WGS sequence"/>
</dbReference>
<keyword evidence="4" id="KW-1185">Reference proteome</keyword>
<dbReference type="GO" id="GO:0008083">
    <property type="term" value="F:growth factor activity"/>
    <property type="evidence" value="ECO:0007669"/>
    <property type="project" value="InterPro"/>
</dbReference>
<gene>
    <name evidence="3" type="ORF">ALC56_06985</name>
</gene>
<dbReference type="InterPro" id="IPR000072">
    <property type="entry name" value="PDGF/VEGF_dom"/>
</dbReference>
<protein>
    <submittedName>
        <fullName evidence="3">Vascular endothelial growth factor A-A</fullName>
    </submittedName>
</protein>
<accession>A0A151JWF5</accession>
<evidence type="ECO:0000313" key="4">
    <source>
        <dbReference type="Proteomes" id="UP000078541"/>
    </source>
</evidence>
<feature type="compositionally biased region" description="Basic and acidic residues" evidence="1">
    <location>
        <begin position="18"/>
        <end position="34"/>
    </location>
</feature>
<feature type="region of interest" description="Disordered" evidence="1">
    <location>
        <begin position="18"/>
        <end position="38"/>
    </location>
</feature>
<evidence type="ECO:0000313" key="3">
    <source>
        <dbReference type="EMBL" id="KYN38635.1"/>
    </source>
</evidence>
<dbReference type="InterPro" id="IPR029034">
    <property type="entry name" value="Cystine-knot_cytokine"/>
</dbReference>
<evidence type="ECO:0000259" key="2">
    <source>
        <dbReference type="PROSITE" id="PS50278"/>
    </source>
</evidence>
<evidence type="ECO:0000256" key="1">
    <source>
        <dbReference type="SAM" id="MobiDB-lite"/>
    </source>
</evidence>
<dbReference type="Gene3D" id="2.10.90.10">
    <property type="entry name" value="Cystine-knot cytokines"/>
    <property type="match status" value="1"/>
</dbReference>
<feature type="domain" description="Platelet-derived growth factor (PDGF) family profile" evidence="2">
    <location>
        <begin position="159"/>
        <end position="226"/>
    </location>
</feature>
<dbReference type="PANTHER" id="PTHR21719">
    <property type="entry name" value="FI06402P-RELATED"/>
    <property type="match status" value="1"/>
</dbReference>
<dbReference type="GO" id="GO:0016020">
    <property type="term" value="C:membrane"/>
    <property type="evidence" value="ECO:0007669"/>
    <property type="project" value="InterPro"/>
</dbReference>
<dbReference type="PROSITE" id="PS50278">
    <property type="entry name" value="PDGF_2"/>
    <property type="match status" value="1"/>
</dbReference>
<proteinExistence type="predicted"/>
<dbReference type="EMBL" id="KQ981652">
    <property type="protein sequence ID" value="KYN38635.1"/>
    <property type="molecule type" value="Genomic_DNA"/>
</dbReference>